<name>A0A8I0MXV5_9GAMM</name>
<dbReference type="InterPro" id="IPR045851">
    <property type="entry name" value="AMP-bd_C_sf"/>
</dbReference>
<dbReference type="InterPro" id="IPR000873">
    <property type="entry name" value="AMP-dep_synth/lig_dom"/>
</dbReference>
<dbReference type="FunFam" id="2.30.38.10:FF:000001">
    <property type="entry name" value="Non-ribosomal peptide synthetase PvdI"/>
    <property type="match status" value="1"/>
</dbReference>
<dbReference type="SUPFAM" id="SSF47336">
    <property type="entry name" value="ACP-like"/>
    <property type="match status" value="1"/>
</dbReference>
<dbReference type="Pfam" id="PF00550">
    <property type="entry name" value="PP-binding"/>
    <property type="match status" value="1"/>
</dbReference>
<dbReference type="Gene3D" id="3.30.300.30">
    <property type="match status" value="1"/>
</dbReference>
<dbReference type="PROSITE" id="PS00455">
    <property type="entry name" value="AMP_BINDING"/>
    <property type="match status" value="1"/>
</dbReference>
<gene>
    <name evidence="4" type="ORF">PPEP_a3130</name>
</gene>
<dbReference type="InterPro" id="IPR010071">
    <property type="entry name" value="AA_adenyl_dom"/>
</dbReference>
<dbReference type="Pfam" id="PF00668">
    <property type="entry name" value="Condensation"/>
    <property type="match status" value="2"/>
</dbReference>
<dbReference type="InterPro" id="IPR036736">
    <property type="entry name" value="ACP-like_sf"/>
</dbReference>
<dbReference type="Pfam" id="PF00501">
    <property type="entry name" value="AMP-binding"/>
    <property type="match status" value="1"/>
</dbReference>
<dbReference type="InterPro" id="IPR020845">
    <property type="entry name" value="AMP-binding_CS"/>
</dbReference>
<keyword evidence="1" id="KW-0596">Phosphopantetheine</keyword>
<reference evidence="4 5" key="1">
    <citation type="submission" date="2015-06" db="EMBL/GenBank/DDBJ databases">
        <title>Genome sequence of Pseudoalteromonas peptidolytica.</title>
        <authorList>
            <person name="Xie B.-B."/>
            <person name="Rong J.-C."/>
            <person name="Qin Q.-L."/>
            <person name="Zhang Y.-Z."/>
        </authorList>
    </citation>
    <scope>NUCLEOTIDE SEQUENCE [LARGE SCALE GENOMIC DNA]</scope>
    <source>
        <strain evidence="4 5">F12-50-A1</strain>
    </source>
</reference>
<evidence type="ECO:0000259" key="3">
    <source>
        <dbReference type="PROSITE" id="PS50075"/>
    </source>
</evidence>
<dbReference type="CDD" id="cd19531">
    <property type="entry name" value="LCL_NRPS-like"/>
    <property type="match status" value="2"/>
</dbReference>
<dbReference type="SUPFAM" id="SSF56801">
    <property type="entry name" value="Acetyl-CoA synthetase-like"/>
    <property type="match status" value="1"/>
</dbReference>
<dbReference type="GO" id="GO:0044550">
    <property type="term" value="P:secondary metabolite biosynthetic process"/>
    <property type="evidence" value="ECO:0007669"/>
    <property type="project" value="TreeGrafter"/>
</dbReference>
<dbReference type="GO" id="GO:0003824">
    <property type="term" value="F:catalytic activity"/>
    <property type="evidence" value="ECO:0007669"/>
    <property type="project" value="InterPro"/>
</dbReference>
<organism evidence="4 5">
    <name type="scientific">Pseudoalteromonas peptidolytica F12-50-A1</name>
    <dbReference type="NCBI Taxonomy" id="1315280"/>
    <lineage>
        <taxon>Bacteria</taxon>
        <taxon>Pseudomonadati</taxon>
        <taxon>Pseudomonadota</taxon>
        <taxon>Gammaproteobacteria</taxon>
        <taxon>Alteromonadales</taxon>
        <taxon>Pseudoalteromonadaceae</taxon>
        <taxon>Pseudoalteromonas</taxon>
    </lineage>
</organism>
<dbReference type="GO" id="GO:0031177">
    <property type="term" value="F:phosphopantetheine binding"/>
    <property type="evidence" value="ECO:0007669"/>
    <property type="project" value="TreeGrafter"/>
</dbReference>
<dbReference type="Gene3D" id="3.40.50.980">
    <property type="match status" value="2"/>
</dbReference>
<keyword evidence="2" id="KW-0597">Phosphoprotein</keyword>
<proteinExistence type="predicted"/>
<dbReference type="PANTHER" id="PTHR45527:SF1">
    <property type="entry name" value="FATTY ACID SYNTHASE"/>
    <property type="match status" value="1"/>
</dbReference>
<dbReference type="Pfam" id="PF13193">
    <property type="entry name" value="AMP-binding_C"/>
    <property type="match status" value="1"/>
</dbReference>
<dbReference type="InterPro" id="IPR023213">
    <property type="entry name" value="CAT-like_dom_sf"/>
</dbReference>
<dbReference type="CDD" id="cd05930">
    <property type="entry name" value="A_NRPS"/>
    <property type="match status" value="1"/>
</dbReference>
<dbReference type="GO" id="GO:0043041">
    <property type="term" value="P:amino acid activation for nonribosomal peptide biosynthetic process"/>
    <property type="evidence" value="ECO:0007669"/>
    <property type="project" value="TreeGrafter"/>
</dbReference>
<evidence type="ECO:0000256" key="1">
    <source>
        <dbReference type="ARBA" id="ARBA00022450"/>
    </source>
</evidence>
<dbReference type="InterPro" id="IPR001242">
    <property type="entry name" value="Condensation_dom"/>
</dbReference>
<dbReference type="EMBL" id="AQHF01000030">
    <property type="protein sequence ID" value="MBE0348037.1"/>
    <property type="molecule type" value="Genomic_DNA"/>
</dbReference>
<dbReference type="PANTHER" id="PTHR45527">
    <property type="entry name" value="NONRIBOSOMAL PEPTIDE SYNTHETASE"/>
    <property type="match status" value="1"/>
</dbReference>
<evidence type="ECO:0000313" key="4">
    <source>
        <dbReference type="EMBL" id="MBE0348037.1"/>
    </source>
</evidence>
<dbReference type="Gene3D" id="3.30.559.30">
    <property type="entry name" value="Nonribosomal peptide synthetase, condensation domain"/>
    <property type="match status" value="2"/>
</dbReference>
<dbReference type="SUPFAM" id="SSF52777">
    <property type="entry name" value="CoA-dependent acyltransferases"/>
    <property type="match status" value="4"/>
</dbReference>
<dbReference type="InterPro" id="IPR009081">
    <property type="entry name" value="PP-bd_ACP"/>
</dbReference>
<dbReference type="NCBIfam" id="TIGR01733">
    <property type="entry name" value="AA-adenyl-dom"/>
    <property type="match status" value="1"/>
</dbReference>
<accession>A0A8I0MXV5</accession>
<comment type="caution">
    <text evidence="4">The sequence shown here is derived from an EMBL/GenBank/DDBJ whole genome shotgun (WGS) entry which is preliminary data.</text>
</comment>
<dbReference type="Gene3D" id="3.30.559.10">
    <property type="entry name" value="Chloramphenicol acetyltransferase-like domain"/>
    <property type="match status" value="2"/>
</dbReference>
<dbReference type="Gene3D" id="2.30.38.10">
    <property type="entry name" value="Luciferase, Domain 3"/>
    <property type="match status" value="1"/>
</dbReference>
<dbReference type="PROSITE" id="PS50075">
    <property type="entry name" value="CARRIER"/>
    <property type="match status" value="1"/>
</dbReference>
<feature type="domain" description="Carrier" evidence="3">
    <location>
        <begin position="993"/>
        <end position="1068"/>
    </location>
</feature>
<evidence type="ECO:0000256" key="2">
    <source>
        <dbReference type="ARBA" id="ARBA00022553"/>
    </source>
</evidence>
<dbReference type="GO" id="GO:0005737">
    <property type="term" value="C:cytoplasm"/>
    <property type="evidence" value="ECO:0007669"/>
    <property type="project" value="TreeGrafter"/>
</dbReference>
<dbReference type="Gene3D" id="1.10.1200.10">
    <property type="entry name" value="ACP-like"/>
    <property type="match status" value="1"/>
</dbReference>
<evidence type="ECO:0000313" key="5">
    <source>
        <dbReference type="Proteomes" id="UP000660708"/>
    </source>
</evidence>
<dbReference type="RefSeq" id="WP_147390564.1">
    <property type="nucleotide sequence ID" value="NZ_AQHF01000030.1"/>
</dbReference>
<dbReference type="Proteomes" id="UP000660708">
    <property type="component" value="Unassembled WGS sequence"/>
</dbReference>
<sequence>MEAPTRKRQRKSRLHSTSTQQLNDLIKQRANAAQVSLLSRSEIQEQAPLTAAQQRLWYAWKVAPHDKAYNLAGSLYFDGQLDAELVKRSFDVLQGRHGALQIQFCETETGVYQQQNPQLNFEFSVVSMAQTNANQPADKLSHAMRPFDLLSEPLLRVVLVNHDNRCELLIVMHHIITDGTSMQILFDEFVDVYQTYTLGKVPATQKQVDFIDYARWQATQDNSTKLAQQKRNWVTQLPTQIEAITLPAAESARRLETYTMATHSATLTENIVQVVSSTAERFGTTPYLVMLTVFQMTLQRFCGQRDVLVGVPVANRHIAETLGVIGFFVNTQVSALRVTEHDSFSTLITQAKQHHHFAQSNQDLPFEQLIDALAVERVNGTHPIFQVMFNYLRRDKQRAKQLRDATLSHAQAHRFTMPFDLHLDVIDVQNEEVQCHFYFAEELYQESFIAQFQRAFFTALNHLTSCSTTPITQASLWQSDTASRLPIGESTQPGEDLLAQLQYYGEQQPEQVAVVGKSGVLTYGELVQLSDKVAAILQSKGILAQRRVGLRMSRDITALVSIFGVLKAGMAYVPIDASLPESRQRYLIENSEVALVISDLETTLAIQCEQVPYQQLMAQTPAPLTPPLRHSKQLAYVLYTSGSTGLPKGVAVTFVGLNNYLADTSERYMATCSRSVVSSTLSFDATITSLLVPIYAGKRVDMIAQDDGLLEQVAECIQQATDNTLFKLTPAHLDGLLSLGRHITSSLHHCFVIGGDKLMSGTVAKLQRHLINSRFINEYGPTETVVGCSAFLVTPQSCAAHTVQPISNALNNTALFVLDEYLNYCPANAVGELYIAGAGLAQGYLGRADLTAERFIANPFSDDGSRLYRTGDIVRYEADGTLLYLGRSDNQVKIRGYRIELAEIEAQLCTLPNVDEAVAIVEEGATHSRIIGYVVASEIDVPAALSHLEKHLPQYMLPAHIIALDSIPLTVNGKVDKTALPKASLQVTRDYIAPEGKMEQLIATLWQAQLGLEQISRHDSFFKLGGDSIIALRFIAALGKALGYAVPLKTLLLNPVLEQFADAINQPQSTILPLEKRPQNIPALASPGQRSLWVAHQLALNKGEAMSYNMFGGVDLHGELEVTKLQLALDKLVEQQSALRTWFAEVDGEIRLNAAAHTRIVIEEFDFSALDDEAKAKALAHQQQQLSLHQFDLAAPPLVKVDAVWLAPKHLRLLVNMHHIISDGWSIAIFIESLSNLYGDSHQDKDAELAFEYADFAHWQQQRLQSEEAKTQQSYWRNTLRDAPTLSLFPAHKPLSEQSSDVGAELSLVFSEAQSQQLRQFAQSQHVSLNSVMMTAYLLFLQYVTKQQDLVVGTDLAGREIPELEKIIGYFVKVLPVRTQLSTATSMANAVKTVHHTLATTMEHQLLSLDEIIKQVNPPRDQFNAPILQQLFVMQNAPKASWQAQGVSFTPAVIDLPKYSKFANALFVTPNDEIECTWLYRKALYDGSAMRLWLQQWRTLLLSLIAHPDMAISEHYRTLLAVSGHKPKSNKFAKFKAK</sequence>
<dbReference type="InterPro" id="IPR025110">
    <property type="entry name" value="AMP-bd_C"/>
</dbReference>
<keyword evidence="5" id="KW-1185">Reference proteome</keyword>
<protein>
    <recommendedName>
        <fullName evidence="3">Carrier domain-containing protein</fullName>
    </recommendedName>
</protein>